<reference evidence="3" key="1">
    <citation type="journal article" date="2020" name="bioRxiv">
        <title>Hybrid origin of Populus tomentosa Carr. identified through genome sequencing and phylogenomic analysis.</title>
        <authorList>
            <person name="An X."/>
            <person name="Gao K."/>
            <person name="Chen Z."/>
            <person name="Li J."/>
            <person name="Yang X."/>
            <person name="Yang X."/>
            <person name="Zhou J."/>
            <person name="Guo T."/>
            <person name="Zhao T."/>
            <person name="Huang S."/>
            <person name="Miao D."/>
            <person name="Khan W.U."/>
            <person name="Rao P."/>
            <person name="Ye M."/>
            <person name="Lei B."/>
            <person name="Liao W."/>
            <person name="Wang J."/>
            <person name="Ji L."/>
            <person name="Li Y."/>
            <person name="Guo B."/>
            <person name="Mustafa N.S."/>
            <person name="Li S."/>
            <person name="Yun Q."/>
            <person name="Keller S.R."/>
            <person name="Mao J."/>
            <person name="Zhang R."/>
            <person name="Strauss S.H."/>
        </authorList>
    </citation>
    <scope>NUCLEOTIDE SEQUENCE</scope>
    <source>
        <strain evidence="3">GM15</strain>
        <tissue evidence="3">Leaf</tissue>
    </source>
</reference>
<dbReference type="AlphaFoldDB" id="A0A8X8A005"/>
<dbReference type="OrthoDB" id="826092at2759"/>
<evidence type="ECO:0000313" key="3">
    <source>
        <dbReference type="EMBL" id="KAG6777392.1"/>
    </source>
</evidence>
<sequence length="220" mass="24637">MGNNLGGGNKAKVMLFNGETFKLKTPARAGEVVKDYPGYVLLDSEAVKHFGIRAKPLEPQQELKAKKIYFLIELPQIPEEKDPRSTRRVRSAIQMSAKERLENLMLSRRSVSDLSMVRPSSSQTSDGREPVQVKVRLPKAQVQKLVEESQDEVEVAEKLIDLYMRNSGGINGTDGHRHVHWKPELGNITESFKAANETNVQKRVSFAQEEGETRLAVASP</sequence>
<dbReference type="Pfam" id="PF14009">
    <property type="entry name" value="PADRE"/>
    <property type="match status" value="1"/>
</dbReference>
<proteinExistence type="predicted"/>
<evidence type="ECO:0008006" key="5">
    <source>
        <dbReference type="Google" id="ProtNLM"/>
    </source>
</evidence>
<dbReference type="PANTHER" id="PTHR33148:SF6">
    <property type="entry name" value="DUF4228 DOMAIN-CONTAINING PROTEIN"/>
    <property type="match status" value="1"/>
</dbReference>
<evidence type="ECO:0000256" key="1">
    <source>
        <dbReference type="SAM" id="Coils"/>
    </source>
</evidence>
<dbReference type="InterPro" id="IPR025322">
    <property type="entry name" value="PADRE_dom"/>
</dbReference>
<keyword evidence="4" id="KW-1185">Reference proteome</keyword>
<gene>
    <name evidence="3" type="ORF">POTOM_017213</name>
</gene>
<evidence type="ECO:0000313" key="4">
    <source>
        <dbReference type="Proteomes" id="UP000886885"/>
    </source>
</evidence>
<name>A0A8X8A005_POPTO</name>
<accession>A0A8X8A005</accession>
<feature type="coiled-coil region" evidence="1">
    <location>
        <begin position="139"/>
        <end position="166"/>
    </location>
</feature>
<protein>
    <recommendedName>
        <fullName evidence="5">Plastid movement impaired 2</fullName>
    </recommendedName>
</protein>
<organism evidence="3 4">
    <name type="scientific">Populus tomentosa</name>
    <name type="common">Chinese white poplar</name>
    <dbReference type="NCBI Taxonomy" id="118781"/>
    <lineage>
        <taxon>Eukaryota</taxon>
        <taxon>Viridiplantae</taxon>
        <taxon>Streptophyta</taxon>
        <taxon>Embryophyta</taxon>
        <taxon>Tracheophyta</taxon>
        <taxon>Spermatophyta</taxon>
        <taxon>Magnoliopsida</taxon>
        <taxon>eudicotyledons</taxon>
        <taxon>Gunneridae</taxon>
        <taxon>Pentapetalae</taxon>
        <taxon>rosids</taxon>
        <taxon>fabids</taxon>
        <taxon>Malpighiales</taxon>
        <taxon>Salicaceae</taxon>
        <taxon>Saliceae</taxon>
        <taxon>Populus</taxon>
    </lineage>
</organism>
<dbReference type="PANTHER" id="PTHR33148">
    <property type="entry name" value="PLASTID MOVEMENT IMPAIRED PROTEIN-RELATED"/>
    <property type="match status" value="1"/>
</dbReference>
<evidence type="ECO:0000256" key="2">
    <source>
        <dbReference type="SAM" id="MobiDB-lite"/>
    </source>
</evidence>
<dbReference type="EMBL" id="JAAWWB010000008">
    <property type="protein sequence ID" value="KAG6777392.1"/>
    <property type="molecule type" value="Genomic_DNA"/>
</dbReference>
<comment type="caution">
    <text evidence="3">The sequence shown here is derived from an EMBL/GenBank/DDBJ whole genome shotgun (WGS) entry which is preliminary data.</text>
</comment>
<dbReference type="Proteomes" id="UP000886885">
    <property type="component" value="Chromosome 4D"/>
</dbReference>
<keyword evidence="1" id="KW-0175">Coiled coil</keyword>
<feature type="region of interest" description="Disordered" evidence="2">
    <location>
        <begin position="112"/>
        <end position="131"/>
    </location>
</feature>